<dbReference type="CDD" id="cd00637">
    <property type="entry name" value="7tm_classA_rhodopsin-like"/>
    <property type="match status" value="1"/>
</dbReference>
<sequence>MSAAGPAVMATAPGRTALLLHVTGHGPHNLTVPEVAGWTGVGGEGGAGEPTAPLCTLCGCGVLNRALVVIFMAALAFAIVAGNVGSAPSPQWGGVLGPWQPCMLVGPVFAGCTFVSISTIFLMTAERCLAILRPLHKDSLVTRRRTLLFITLSWAGSFLLALAPLLFSGGFTLEYNGCSRMCNYAPLGVEPGDLLLLFPAFDFTLLGATLAVNVVSFTSIHSYTRRRRLLLWGSGGGGVGAEGGRGGACHHRPSFSDIKAAKTISVLTLAFAGSFTPIAVLVLGNVVGHAWCSFSFLAFWVLTANSCCNVVIYGVRDWRFRRGLALLFRRDTSQRRPPRHGEKA</sequence>
<dbReference type="InterPro" id="IPR000276">
    <property type="entry name" value="GPCR_Rhodpsn"/>
</dbReference>
<evidence type="ECO:0000256" key="7">
    <source>
        <dbReference type="ARBA" id="ARBA00023170"/>
    </source>
</evidence>
<evidence type="ECO:0000256" key="11">
    <source>
        <dbReference type="SAM" id="Phobius"/>
    </source>
</evidence>
<dbReference type="Proteomes" id="UP001148018">
    <property type="component" value="Unassembled WGS sequence"/>
</dbReference>
<comment type="similarity">
    <text evidence="10">Belongs to the G-protein coupled receptor 1 family.</text>
</comment>
<dbReference type="PROSITE" id="PS00237">
    <property type="entry name" value="G_PROTEIN_RECEP_F1_1"/>
    <property type="match status" value="1"/>
</dbReference>
<evidence type="ECO:0000256" key="6">
    <source>
        <dbReference type="ARBA" id="ARBA00023136"/>
    </source>
</evidence>
<feature type="domain" description="G-protein coupled receptors family 1 profile" evidence="12">
    <location>
        <begin position="70"/>
        <end position="313"/>
    </location>
</feature>
<accession>A0A9Q0DX12</accession>
<comment type="subcellular location">
    <subcellularLocation>
        <location evidence="1">Cell membrane</location>
        <topology evidence="1">Multi-pass membrane protein</topology>
    </subcellularLocation>
</comment>
<evidence type="ECO:0000313" key="14">
    <source>
        <dbReference type="Proteomes" id="UP001148018"/>
    </source>
</evidence>
<evidence type="ECO:0000256" key="8">
    <source>
        <dbReference type="ARBA" id="ARBA00023180"/>
    </source>
</evidence>
<evidence type="ECO:0000256" key="10">
    <source>
        <dbReference type="RuleBase" id="RU000688"/>
    </source>
</evidence>
<keyword evidence="9 10" id="KW-0807">Transducer</keyword>
<keyword evidence="3 10" id="KW-0812">Transmembrane</keyword>
<keyword evidence="6 11" id="KW-0472">Membrane</keyword>
<feature type="transmembrane region" description="Helical" evidence="11">
    <location>
        <begin position="196"/>
        <end position="220"/>
    </location>
</feature>
<feature type="transmembrane region" description="Helical" evidence="11">
    <location>
        <begin position="66"/>
        <end position="84"/>
    </location>
</feature>
<dbReference type="AlphaFoldDB" id="A0A9Q0DX12"/>
<evidence type="ECO:0000256" key="2">
    <source>
        <dbReference type="ARBA" id="ARBA00022475"/>
    </source>
</evidence>
<evidence type="ECO:0000256" key="5">
    <source>
        <dbReference type="ARBA" id="ARBA00023040"/>
    </source>
</evidence>
<keyword evidence="4 11" id="KW-1133">Transmembrane helix</keyword>
<dbReference type="PANTHER" id="PTHR24246:SF1">
    <property type="entry name" value="ADENOSINE RECEPTOR A1"/>
    <property type="match status" value="1"/>
</dbReference>
<evidence type="ECO:0000313" key="13">
    <source>
        <dbReference type="EMBL" id="KAJ3594107.1"/>
    </source>
</evidence>
<comment type="caution">
    <text evidence="13">The sequence shown here is derived from an EMBL/GenBank/DDBJ whole genome shotgun (WGS) entry which is preliminary data.</text>
</comment>
<feature type="transmembrane region" description="Helical" evidence="11">
    <location>
        <begin position="294"/>
        <end position="315"/>
    </location>
</feature>
<keyword evidence="7 10" id="KW-0675">Receptor</keyword>
<gene>
    <name evidence="13" type="ORF">NHX12_006439</name>
</gene>
<dbReference type="PRINTS" id="PR00237">
    <property type="entry name" value="GPCRRHODOPSN"/>
</dbReference>
<dbReference type="Pfam" id="PF00001">
    <property type="entry name" value="7tm_1"/>
    <property type="match status" value="1"/>
</dbReference>
<dbReference type="OrthoDB" id="6376512at2759"/>
<evidence type="ECO:0000256" key="9">
    <source>
        <dbReference type="ARBA" id="ARBA00023224"/>
    </source>
</evidence>
<dbReference type="InterPro" id="IPR017452">
    <property type="entry name" value="GPCR_Rhodpsn_7TM"/>
</dbReference>
<dbReference type="Gene3D" id="1.20.1070.10">
    <property type="entry name" value="Rhodopsin 7-helix transmembrane proteins"/>
    <property type="match status" value="1"/>
</dbReference>
<proteinExistence type="inferred from homology"/>
<dbReference type="EMBL" id="JANIIK010000112">
    <property type="protein sequence ID" value="KAJ3594107.1"/>
    <property type="molecule type" value="Genomic_DNA"/>
</dbReference>
<evidence type="ECO:0000256" key="1">
    <source>
        <dbReference type="ARBA" id="ARBA00004651"/>
    </source>
</evidence>
<dbReference type="PROSITE" id="PS50262">
    <property type="entry name" value="G_PROTEIN_RECEP_F1_2"/>
    <property type="match status" value="1"/>
</dbReference>
<protein>
    <recommendedName>
        <fullName evidence="12">G-protein coupled receptors family 1 profile domain-containing protein</fullName>
    </recommendedName>
</protein>
<keyword evidence="5 10" id="KW-0297">G-protein coupled receptor</keyword>
<organism evidence="13 14">
    <name type="scientific">Muraenolepis orangiensis</name>
    <name type="common">Patagonian moray cod</name>
    <dbReference type="NCBI Taxonomy" id="630683"/>
    <lineage>
        <taxon>Eukaryota</taxon>
        <taxon>Metazoa</taxon>
        <taxon>Chordata</taxon>
        <taxon>Craniata</taxon>
        <taxon>Vertebrata</taxon>
        <taxon>Euteleostomi</taxon>
        <taxon>Actinopterygii</taxon>
        <taxon>Neopterygii</taxon>
        <taxon>Teleostei</taxon>
        <taxon>Neoteleostei</taxon>
        <taxon>Acanthomorphata</taxon>
        <taxon>Zeiogadaria</taxon>
        <taxon>Gadariae</taxon>
        <taxon>Gadiformes</taxon>
        <taxon>Muraenolepidoidei</taxon>
        <taxon>Muraenolepididae</taxon>
        <taxon>Muraenolepis</taxon>
    </lineage>
</organism>
<feature type="transmembrane region" description="Helical" evidence="11">
    <location>
        <begin position="104"/>
        <end position="125"/>
    </location>
</feature>
<name>A0A9Q0DX12_9TELE</name>
<dbReference type="GO" id="GO:0005886">
    <property type="term" value="C:plasma membrane"/>
    <property type="evidence" value="ECO:0007669"/>
    <property type="project" value="UniProtKB-SubCell"/>
</dbReference>
<keyword evidence="2" id="KW-1003">Cell membrane</keyword>
<dbReference type="GO" id="GO:0001609">
    <property type="term" value="F:G protein-coupled adenosine receptor activity"/>
    <property type="evidence" value="ECO:0007669"/>
    <property type="project" value="TreeGrafter"/>
</dbReference>
<evidence type="ECO:0000259" key="12">
    <source>
        <dbReference type="PROSITE" id="PS50262"/>
    </source>
</evidence>
<dbReference type="SUPFAM" id="SSF81321">
    <property type="entry name" value="Family A G protein-coupled receptor-like"/>
    <property type="match status" value="1"/>
</dbReference>
<evidence type="ECO:0000256" key="3">
    <source>
        <dbReference type="ARBA" id="ARBA00022692"/>
    </source>
</evidence>
<keyword evidence="8" id="KW-0325">Glycoprotein</keyword>
<dbReference type="PANTHER" id="PTHR24246">
    <property type="entry name" value="OLFACTORY RECEPTOR AND ADENOSINE RECEPTOR"/>
    <property type="match status" value="1"/>
</dbReference>
<feature type="transmembrane region" description="Helical" evidence="11">
    <location>
        <begin position="264"/>
        <end position="288"/>
    </location>
</feature>
<dbReference type="GO" id="GO:0030425">
    <property type="term" value="C:dendrite"/>
    <property type="evidence" value="ECO:0007669"/>
    <property type="project" value="TreeGrafter"/>
</dbReference>
<reference evidence="13" key="1">
    <citation type="submission" date="2022-07" db="EMBL/GenBank/DDBJ databases">
        <title>Chromosome-level genome of Muraenolepis orangiensis.</title>
        <authorList>
            <person name="Kim J."/>
        </authorList>
    </citation>
    <scope>NUCLEOTIDE SEQUENCE</scope>
    <source>
        <strain evidence="13">KU_S4_2022</strain>
        <tissue evidence="13">Muscle</tissue>
    </source>
</reference>
<evidence type="ECO:0000256" key="4">
    <source>
        <dbReference type="ARBA" id="ARBA00022989"/>
    </source>
</evidence>
<dbReference type="GO" id="GO:0045202">
    <property type="term" value="C:synapse"/>
    <property type="evidence" value="ECO:0007669"/>
    <property type="project" value="TreeGrafter"/>
</dbReference>
<keyword evidence="14" id="KW-1185">Reference proteome</keyword>
<feature type="transmembrane region" description="Helical" evidence="11">
    <location>
        <begin position="146"/>
        <end position="167"/>
    </location>
</feature>